<dbReference type="RefSeq" id="WP_183633945.1">
    <property type="nucleotide sequence ID" value="NZ_BAABLE010000011.1"/>
</dbReference>
<dbReference type="SUPFAM" id="SSF53448">
    <property type="entry name" value="Nucleotide-diphospho-sugar transferases"/>
    <property type="match status" value="1"/>
</dbReference>
<dbReference type="EMBL" id="JACIET010000001">
    <property type="protein sequence ID" value="MBB4012228.1"/>
    <property type="molecule type" value="Genomic_DNA"/>
</dbReference>
<proteinExistence type="predicted"/>
<dbReference type="CDD" id="cd04186">
    <property type="entry name" value="GT_2_like_c"/>
    <property type="match status" value="1"/>
</dbReference>
<evidence type="ECO:0000313" key="1">
    <source>
        <dbReference type="EMBL" id="MBB4012228.1"/>
    </source>
</evidence>
<dbReference type="Pfam" id="PF13641">
    <property type="entry name" value="Glyco_tranf_2_3"/>
    <property type="match status" value="1"/>
</dbReference>
<evidence type="ECO:0000313" key="2">
    <source>
        <dbReference type="Proteomes" id="UP000561045"/>
    </source>
</evidence>
<dbReference type="InterPro" id="IPR029044">
    <property type="entry name" value="Nucleotide-diphossugar_trans"/>
</dbReference>
<reference evidence="1 2" key="1">
    <citation type="submission" date="2020-08" db="EMBL/GenBank/DDBJ databases">
        <title>Genomic Encyclopedia of Type Strains, Phase IV (KMG-IV): sequencing the most valuable type-strain genomes for metagenomic binning, comparative biology and taxonomic classification.</title>
        <authorList>
            <person name="Goeker M."/>
        </authorList>
    </citation>
    <scope>NUCLEOTIDE SEQUENCE [LARGE SCALE GENOMIC DNA]</scope>
    <source>
        <strain evidence="1 2">DSM 106739</strain>
    </source>
</reference>
<sequence length="271" mass="30532">MIARQQLSRLAISIVIYRPDAQLLAQTVASVLTSAAQIPDCSTRLVLVSNDDGSAGARIVAETSPSAEVLHLSGHGNVGYGAGHNMALHAVESDFHLILNPDVVVDTQALAAAVDFMRHHPDVVMLSPDARCPTTSGRLFLCRRMPRWSVLFARGFVPARFRRRLRPALDHYEMRDVLGDTLLWDPPLVSGCFMLARTHALREIRGFDERYFLYFEDYDLSLRLRSQGRIVWHPSVRIWHSGGGAAKKGLRHQWMFVRSALRFRKKWGLPL</sequence>
<keyword evidence="2" id="KW-1185">Reference proteome</keyword>
<comment type="caution">
    <text evidence="1">The sequence shown here is derived from an EMBL/GenBank/DDBJ whole genome shotgun (WGS) entry which is preliminary data.</text>
</comment>
<evidence type="ECO:0008006" key="3">
    <source>
        <dbReference type="Google" id="ProtNLM"/>
    </source>
</evidence>
<accession>A0A840BKY2</accession>
<dbReference type="AlphaFoldDB" id="A0A840BKY2"/>
<dbReference type="PANTHER" id="PTHR43179:SF10">
    <property type="entry name" value="GLYCOSYL TRANSFERASE"/>
    <property type="match status" value="1"/>
</dbReference>
<organism evidence="1 2">
    <name type="scientific">Niveibacterium umoris</name>
    <dbReference type="NCBI Taxonomy" id="1193620"/>
    <lineage>
        <taxon>Bacteria</taxon>
        <taxon>Pseudomonadati</taxon>
        <taxon>Pseudomonadota</taxon>
        <taxon>Betaproteobacteria</taxon>
        <taxon>Rhodocyclales</taxon>
        <taxon>Rhodocyclaceae</taxon>
        <taxon>Niveibacterium</taxon>
    </lineage>
</organism>
<protein>
    <recommendedName>
        <fullName evidence="3">Glycosyl transferase</fullName>
    </recommendedName>
</protein>
<dbReference type="PANTHER" id="PTHR43179">
    <property type="entry name" value="RHAMNOSYLTRANSFERASE WBBL"/>
    <property type="match status" value="1"/>
</dbReference>
<dbReference type="Proteomes" id="UP000561045">
    <property type="component" value="Unassembled WGS sequence"/>
</dbReference>
<dbReference type="Gene3D" id="3.90.550.10">
    <property type="entry name" value="Spore Coat Polysaccharide Biosynthesis Protein SpsA, Chain A"/>
    <property type="match status" value="1"/>
</dbReference>
<name>A0A840BKY2_9RHOO</name>
<gene>
    <name evidence="1" type="ORF">GGR36_001536</name>
</gene>